<proteinExistence type="predicted"/>
<feature type="compositionally biased region" description="Low complexity" evidence="1">
    <location>
        <begin position="101"/>
        <end position="114"/>
    </location>
</feature>
<evidence type="ECO:0000256" key="1">
    <source>
        <dbReference type="SAM" id="MobiDB-lite"/>
    </source>
</evidence>
<reference evidence="2 3" key="1">
    <citation type="submission" date="2024-05" db="EMBL/GenBank/DDBJ databases">
        <title>Genome sequencing and assembly of Indian major carp, Cirrhinus mrigala (Hamilton, 1822).</title>
        <authorList>
            <person name="Mohindra V."/>
            <person name="Chowdhury L.M."/>
            <person name="Lal K."/>
            <person name="Jena J.K."/>
        </authorList>
    </citation>
    <scope>NUCLEOTIDE SEQUENCE [LARGE SCALE GENOMIC DNA]</scope>
    <source>
        <strain evidence="2">CM1030</strain>
        <tissue evidence="2">Blood</tissue>
    </source>
</reference>
<evidence type="ECO:0000313" key="3">
    <source>
        <dbReference type="Proteomes" id="UP001529510"/>
    </source>
</evidence>
<evidence type="ECO:0000313" key="2">
    <source>
        <dbReference type="EMBL" id="KAL0192833.1"/>
    </source>
</evidence>
<comment type="caution">
    <text evidence="2">The sequence shown here is derived from an EMBL/GenBank/DDBJ whole genome shotgun (WGS) entry which is preliminary data.</text>
</comment>
<dbReference type="EMBL" id="JAMKFB020000005">
    <property type="protein sequence ID" value="KAL0192833.1"/>
    <property type="molecule type" value="Genomic_DNA"/>
</dbReference>
<dbReference type="Proteomes" id="UP001529510">
    <property type="component" value="Unassembled WGS sequence"/>
</dbReference>
<gene>
    <name evidence="2" type="ORF">M9458_011129</name>
</gene>
<dbReference type="AlphaFoldDB" id="A0ABD0R2T9"/>
<organism evidence="2 3">
    <name type="scientific">Cirrhinus mrigala</name>
    <name type="common">Mrigala</name>
    <dbReference type="NCBI Taxonomy" id="683832"/>
    <lineage>
        <taxon>Eukaryota</taxon>
        <taxon>Metazoa</taxon>
        <taxon>Chordata</taxon>
        <taxon>Craniata</taxon>
        <taxon>Vertebrata</taxon>
        <taxon>Euteleostomi</taxon>
        <taxon>Actinopterygii</taxon>
        <taxon>Neopterygii</taxon>
        <taxon>Teleostei</taxon>
        <taxon>Ostariophysi</taxon>
        <taxon>Cypriniformes</taxon>
        <taxon>Cyprinidae</taxon>
        <taxon>Labeoninae</taxon>
        <taxon>Labeonini</taxon>
        <taxon>Cirrhinus</taxon>
    </lineage>
</organism>
<protein>
    <submittedName>
        <fullName evidence="2">Uncharacterized protein</fullName>
    </submittedName>
</protein>
<sequence length="136" mass="14442">SLELFFATNQNNRSGDHVNDKSPRLCRKFSSPPPLSIPSRTSSPVRTRKLSLNSPIGSKVGILDLSTTSSSAASSPTSANPTISPPPSNNNNKPPLDLSRGQSPSSPEQSPGAPDDNADVPRIDALCGKLRRSIRR</sequence>
<feature type="compositionally biased region" description="Low complexity" evidence="1">
    <location>
        <begin position="66"/>
        <end position="82"/>
    </location>
</feature>
<accession>A0ABD0R2T9</accession>
<feature type="region of interest" description="Disordered" evidence="1">
    <location>
        <begin position="1"/>
        <end position="136"/>
    </location>
</feature>
<keyword evidence="3" id="KW-1185">Reference proteome</keyword>
<feature type="compositionally biased region" description="Basic and acidic residues" evidence="1">
    <location>
        <begin position="14"/>
        <end position="23"/>
    </location>
</feature>
<feature type="non-terminal residue" evidence="2">
    <location>
        <position position="1"/>
    </location>
</feature>
<feature type="compositionally biased region" description="Polar residues" evidence="1">
    <location>
        <begin position="38"/>
        <end position="56"/>
    </location>
</feature>
<feature type="non-terminal residue" evidence="2">
    <location>
        <position position="136"/>
    </location>
</feature>
<name>A0ABD0R2T9_CIRMR</name>